<reference evidence="1 2" key="1">
    <citation type="journal article" date="2013" name="Nature">
        <title>Insights into bilaterian evolution from three spiralian genomes.</title>
        <authorList>
            <person name="Simakov O."/>
            <person name="Marletaz F."/>
            <person name="Cho S.J."/>
            <person name="Edsinger-Gonzales E."/>
            <person name="Havlak P."/>
            <person name="Hellsten U."/>
            <person name="Kuo D.H."/>
            <person name="Larsson T."/>
            <person name="Lv J."/>
            <person name="Arendt D."/>
            <person name="Savage R."/>
            <person name="Osoegawa K."/>
            <person name="de Jong P."/>
            <person name="Grimwood J."/>
            <person name="Chapman J.A."/>
            <person name="Shapiro H."/>
            <person name="Aerts A."/>
            <person name="Otillar R.P."/>
            <person name="Terry A.Y."/>
            <person name="Boore J.L."/>
            <person name="Grigoriev I.V."/>
            <person name="Lindberg D.R."/>
            <person name="Seaver E.C."/>
            <person name="Weisblat D.A."/>
            <person name="Putnam N.H."/>
            <person name="Rokhsar D.S."/>
        </authorList>
    </citation>
    <scope>NUCLEOTIDE SEQUENCE [LARGE SCALE GENOMIC DNA]</scope>
</reference>
<proteinExistence type="predicted"/>
<dbReference type="STRING" id="225164.V4AVV3"/>
<evidence type="ECO:0000313" key="2">
    <source>
        <dbReference type="Proteomes" id="UP000030746"/>
    </source>
</evidence>
<dbReference type="CTD" id="20250716"/>
<gene>
    <name evidence="1" type="ORF">LOTGIDRAFT_238296</name>
</gene>
<dbReference type="EMBL" id="KB200505">
    <property type="protein sequence ID" value="ESP01513.1"/>
    <property type="molecule type" value="Genomic_DNA"/>
</dbReference>
<dbReference type="OMA" id="TEVSINC"/>
<evidence type="ECO:0008006" key="3">
    <source>
        <dbReference type="Google" id="ProtNLM"/>
    </source>
</evidence>
<sequence length="336" mass="38802">MSLAVEMFLNQLSRIRGTKILSFKIDYMDFYHGWRFFEMSRSRLIGALCKFIRKQRHLQFLDVSGSQIDTRDGSRVLKALAACYARNTIKTLQMKDFFEMRYNATNNSSFLTALKKFTALKEIYINFIYLNPSILEILGKKLGNCLELIRLVVDSSESQARTITASDWTRMREKCPKLKVVFHFLGLLSYNEYTSALCRGIPLVECDILSWEGYPNDLEPDTERMSDILRHVANNFNKTLARFRLSIDHCSSEDSLDQPMILMLQKCCYLTEFTVNATLSLETVDILCKIAAARKPKRKYGDGLDHPMVPSYHKAHLNLFLKMVTIVNNDNYDSGK</sequence>
<dbReference type="OrthoDB" id="6078011at2759"/>
<dbReference type="HOGENOM" id="CLU_827129_0_0_1"/>
<dbReference type="InterPro" id="IPR032675">
    <property type="entry name" value="LRR_dom_sf"/>
</dbReference>
<dbReference type="GeneID" id="20250716"/>
<dbReference type="Gene3D" id="3.80.10.10">
    <property type="entry name" value="Ribonuclease Inhibitor"/>
    <property type="match status" value="1"/>
</dbReference>
<dbReference type="SUPFAM" id="SSF52047">
    <property type="entry name" value="RNI-like"/>
    <property type="match status" value="1"/>
</dbReference>
<organism evidence="1 2">
    <name type="scientific">Lottia gigantea</name>
    <name type="common">Giant owl limpet</name>
    <dbReference type="NCBI Taxonomy" id="225164"/>
    <lineage>
        <taxon>Eukaryota</taxon>
        <taxon>Metazoa</taxon>
        <taxon>Spiralia</taxon>
        <taxon>Lophotrochozoa</taxon>
        <taxon>Mollusca</taxon>
        <taxon>Gastropoda</taxon>
        <taxon>Patellogastropoda</taxon>
        <taxon>Lottioidea</taxon>
        <taxon>Lottiidae</taxon>
        <taxon>Lottia</taxon>
    </lineage>
</organism>
<evidence type="ECO:0000313" key="1">
    <source>
        <dbReference type="EMBL" id="ESP01513.1"/>
    </source>
</evidence>
<protein>
    <recommendedName>
        <fullName evidence="3">F-box domain-containing protein</fullName>
    </recommendedName>
</protein>
<dbReference type="Proteomes" id="UP000030746">
    <property type="component" value="Unassembled WGS sequence"/>
</dbReference>
<name>V4AVV3_LOTGI</name>
<accession>V4AVV3</accession>
<keyword evidence="2" id="KW-1185">Reference proteome</keyword>
<dbReference type="AlphaFoldDB" id="V4AVV3"/>
<dbReference type="RefSeq" id="XP_009047832.1">
    <property type="nucleotide sequence ID" value="XM_009049584.1"/>
</dbReference>
<dbReference type="KEGG" id="lgi:LOTGIDRAFT_238296"/>